<comment type="caution">
    <text evidence="2">The sequence shown here is derived from an EMBL/GenBank/DDBJ whole genome shotgun (WGS) entry which is preliminary data.</text>
</comment>
<name>A0AAE0H4G2_9CHLO</name>
<proteinExistence type="predicted"/>
<keyword evidence="3" id="KW-1185">Reference proteome</keyword>
<reference evidence="2 3" key="1">
    <citation type="journal article" date="2015" name="Genome Biol. Evol.">
        <title>Comparative Genomics of a Bacterivorous Green Alga Reveals Evolutionary Causalities and Consequences of Phago-Mixotrophic Mode of Nutrition.</title>
        <authorList>
            <person name="Burns J.A."/>
            <person name="Paasch A."/>
            <person name="Narechania A."/>
            <person name="Kim E."/>
        </authorList>
    </citation>
    <scope>NUCLEOTIDE SEQUENCE [LARGE SCALE GENOMIC DNA]</scope>
    <source>
        <strain evidence="2 3">PLY_AMNH</strain>
    </source>
</reference>
<gene>
    <name evidence="2" type="ORF">CYMTET_2798</name>
</gene>
<evidence type="ECO:0000313" key="2">
    <source>
        <dbReference type="EMBL" id="KAK3289763.1"/>
    </source>
</evidence>
<feature type="region of interest" description="Disordered" evidence="1">
    <location>
        <begin position="99"/>
        <end position="121"/>
    </location>
</feature>
<dbReference type="Proteomes" id="UP001190700">
    <property type="component" value="Unassembled WGS sequence"/>
</dbReference>
<organism evidence="2 3">
    <name type="scientific">Cymbomonas tetramitiformis</name>
    <dbReference type="NCBI Taxonomy" id="36881"/>
    <lineage>
        <taxon>Eukaryota</taxon>
        <taxon>Viridiplantae</taxon>
        <taxon>Chlorophyta</taxon>
        <taxon>Pyramimonadophyceae</taxon>
        <taxon>Pyramimonadales</taxon>
        <taxon>Pyramimonadaceae</taxon>
        <taxon>Cymbomonas</taxon>
    </lineage>
</organism>
<dbReference type="AlphaFoldDB" id="A0AAE0H4G2"/>
<dbReference type="EMBL" id="LGRX02000044">
    <property type="protein sequence ID" value="KAK3289763.1"/>
    <property type="molecule type" value="Genomic_DNA"/>
</dbReference>
<sequence>MLLLQPAFNVGDLVMLRRTTAQRATITTSKIQEMGHILLAKQPEFDAAYQAQDKRLEELKAEMSSRPDAPCCGKCKKPCHKLWCKGLCKPCYTKTQNDAAKARRQQPLEPAPKRGRPKKTT</sequence>
<accession>A0AAE0H4G2</accession>
<evidence type="ECO:0000256" key="1">
    <source>
        <dbReference type="SAM" id="MobiDB-lite"/>
    </source>
</evidence>
<evidence type="ECO:0000313" key="3">
    <source>
        <dbReference type="Proteomes" id="UP001190700"/>
    </source>
</evidence>
<protein>
    <submittedName>
        <fullName evidence="2">Uncharacterized protein</fullName>
    </submittedName>
</protein>